<accession>A0A2W5U8N5</accession>
<evidence type="ECO:0000256" key="2">
    <source>
        <dbReference type="SAM" id="Phobius"/>
    </source>
</evidence>
<feature type="compositionally biased region" description="Low complexity" evidence="1">
    <location>
        <begin position="11"/>
        <end position="22"/>
    </location>
</feature>
<organism evidence="3 4">
    <name type="scientific">Corynebacterium kroppenstedtii</name>
    <dbReference type="NCBI Taxonomy" id="161879"/>
    <lineage>
        <taxon>Bacteria</taxon>
        <taxon>Bacillati</taxon>
        <taxon>Actinomycetota</taxon>
        <taxon>Actinomycetes</taxon>
        <taxon>Mycobacteriales</taxon>
        <taxon>Corynebacteriaceae</taxon>
        <taxon>Corynebacterium</taxon>
    </lineage>
</organism>
<keyword evidence="2" id="KW-0472">Membrane</keyword>
<keyword evidence="2" id="KW-0812">Transmembrane</keyword>
<dbReference type="InterPro" id="IPR011746">
    <property type="entry name" value="Trp_synth-assoc_CHP"/>
</dbReference>
<comment type="caution">
    <text evidence="3">The sequence shown here is derived from an EMBL/GenBank/DDBJ whole genome shotgun (WGS) entry which is preliminary data.</text>
</comment>
<sequence length="272" mass="28632">MGSHDSRQDDATAAAASAEIASNPTDAHGHKDVNTMPTNAETETGTLSSPQTKRRWLGLALVAIGAVAIGGTSRMTWMTVHANDDKQGEVTRTLVGSTWAPSTDAIAIALIAACLATLVLKRTGRRILAAVSAVIGAASLWTPLNVLLTSPSTTRARNLLVNGQATQKKNDPQTLTEWAVVTGVDVHKVAVILALVASVITIAGAIILFLWPGVDTVKGSKYDTASARRDSLATDLENDRESGRVLWDAMDAGVDPTQDDAVDVARRRGLHN</sequence>
<name>A0A2W5U8N5_9CORY</name>
<dbReference type="AlphaFoldDB" id="A0A2W5U8N5"/>
<evidence type="ECO:0000313" key="3">
    <source>
        <dbReference type="EMBL" id="PZR05298.1"/>
    </source>
</evidence>
<keyword evidence="2" id="KW-1133">Transmembrane helix</keyword>
<dbReference type="RefSeq" id="WP_303734605.1">
    <property type="nucleotide sequence ID" value="NZ_CAKZHK010000008.1"/>
</dbReference>
<feature type="compositionally biased region" description="Polar residues" evidence="1">
    <location>
        <begin position="35"/>
        <end position="49"/>
    </location>
</feature>
<feature type="transmembrane region" description="Helical" evidence="2">
    <location>
        <begin position="98"/>
        <end position="120"/>
    </location>
</feature>
<feature type="transmembrane region" description="Helical" evidence="2">
    <location>
        <begin position="56"/>
        <end position="78"/>
    </location>
</feature>
<feature type="transmembrane region" description="Helical" evidence="2">
    <location>
        <begin position="189"/>
        <end position="211"/>
    </location>
</feature>
<reference evidence="3 4" key="1">
    <citation type="submission" date="2017-08" db="EMBL/GenBank/DDBJ databases">
        <title>Infants hospitalized years apart are colonized by the same room-sourced microbial strains.</title>
        <authorList>
            <person name="Brooks B."/>
            <person name="Olm M.R."/>
            <person name="Firek B.A."/>
            <person name="Baker R."/>
            <person name="Thomas B.C."/>
            <person name="Morowitz M.J."/>
            <person name="Banfield J.F."/>
        </authorList>
    </citation>
    <scope>NUCLEOTIDE SEQUENCE [LARGE SCALE GENOMIC DNA]</scope>
    <source>
        <strain evidence="3">S2_003_000_R1_3</strain>
    </source>
</reference>
<dbReference type="Proteomes" id="UP000249432">
    <property type="component" value="Unassembled WGS sequence"/>
</dbReference>
<feature type="transmembrane region" description="Helical" evidence="2">
    <location>
        <begin position="127"/>
        <end position="148"/>
    </location>
</feature>
<dbReference type="Pfam" id="PF09534">
    <property type="entry name" value="Trp_oprn_chp"/>
    <property type="match status" value="1"/>
</dbReference>
<feature type="compositionally biased region" description="Basic and acidic residues" evidence="1">
    <location>
        <begin position="1"/>
        <end position="10"/>
    </location>
</feature>
<feature type="region of interest" description="Disordered" evidence="1">
    <location>
        <begin position="1"/>
        <end position="49"/>
    </location>
</feature>
<dbReference type="NCBIfam" id="TIGR02234">
    <property type="entry name" value="trp_oprn_chp"/>
    <property type="match status" value="1"/>
</dbReference>
<protein>
    <submittedName>
        <fullName evidence="3">TIGR02234 family membrane protein</fullName>
    </submittedName>
</protein>
<gene>
    <name evidence="3" type="ORF">DI525_04570</name>
</gene>
<dbReference type="EMBL" id="QFRA01000007">
    <property type="protein sequence ID" value="PZR05298.1"/>
    <property type="molecule type" value="Genomic_DNA"/>
</dbReference>
<proteinExistence type="predicted"/>
<evidence type="ECO:0000256" key="1">
    <source>
        <dbReference type="SAM" id="MobiDB-lite"/>
    </source>
</evidence>
<evidence type="ECO:0000313" key="4">
    <source>
        <dbReference type="Proteomes" id="UP000249432"/>
    </source>
</evidence>
<dbReference type="InterPro" id="IPR019051">
    <property type="entry name" value="Trp_biosyn_TM_oprn/chp"/>
</dbReference>